<name>A0A0A9C376_ARUDO</name>
<accession>A0A0A9C376</accession>
<proteinExistence type="predicted"/>
<dbReference type="EMBL" id="GBRH01228977">
    <property type="protein sequence ID" value="JAD68918.1"/>
    <property type="molecule type" value="Transcribed_RNA"/>
</dbReference>
<reference evidence="1" key="1">
    <citation type="submission" date="2014-09" db="EMBL/GenBank/DDBJ databases">
        <authorList>
            <person name="Magalhaes I.L.F."/>
            <person name="Oliveira U."/>
            <person name="Santos F.R."/>
            <person name="Vidigal T.H.D.A."/>
            <person name="Brescovit A.D."/>
            <person name="Santos A.J."/>
        </authorList>
    </citation>
    <scope>NUCLEOTIDE SEQUENCE</scope>
    <source>
        <tissue evidence="1">Shoot tissue taken approximately 20 cm above the soil surface</tissue>
    </source>
</reference>
<protein>
    <submittedName>
        <fullName evidence="1">Uncharacterized protein</fullName>
    </submittedName>
</protein>
<reference evidence="1" key="2">
    <citation type="journal article" date="2015" name="Data Brief">
        <title>Shoot transcriptome of the giant reed, Arundo donax.</title>
        <authorList>
            <person name="Barrero R.A."/>
            <person name="Guerrero F.D."/>
            <person name="Moolhuijzen P."/>
            <person name="Goolsby J.A."/>
            <person name="Tidwell J."/>
            <person name="Bellgard S.E."/>
            <person name="Bellgard M.I."/>
        </authorList>
    </citation>
    <scope>NUCLEOTIDE SEQUENCE</scope>
    <source>
        <tissue evidence="1">Shoot tissue taken approximately 20 cm above the soil surface</tissue>
    </source>
</reference>
<evidence type="ECO:0000313" key="1">
    <source>
        <dbReference type="EMBL" id="JAD68918.1"/>
    </source>
</evidence>
<organism evidence="1">
    <name type="scientific">Arundo donax</name>
    <name type="common">Giant reed</name>
    <name type="synonym">Donax arundinaceus</name>
    <dbReference type="NCBI Taxonomy" id="35708"/>
    <lineage>
        <taxon>Eukaryota</taxon>
        <taxon>Viridiplantae</taxon>
        <taxon>Streptophyta</taxon>
        <taxon>Embryophyta</taxon>
        <taxon>Tracheophyta</taxon>
        <taxon>Spermatophyta</taxon>
        <taxon>Magnoliopsida</taxon>
        <taxon>Liliopsida</taxon>
        <taxon>Poales</taxon>
        <taxon>Poaceae</taxon>
        <taxon>PACMAD clade</taxon>
        <taxon>Arundinoideae</taxon>
        <taxon>Arundineae</taxon>
        <taxon>Arundo</taxon>
    </lineage>
</organism>
<dbReference type="AlphaFoldDB" id="A0A0A9C376"/>
<sequence length="26" mass="3084">MRPRYPSTPHLSLYCSIPLLMHSARR</sequence>